<evidence type="ECO:0000313" key="8">
    <source>
        <dbReference type="EMBL" id="GLJ62749.1"/>
    </source>
</evidence>
<dbReference type="HAMAP" id="MF_00265">
    <property type="entry name" value="VapC_Nob1"/>
    <property type="match status" value="1"/>
</dbReference>
<dbReference type="InterPro" id="IPR051619">
    <property type="entry name" value="TypeII_TA_RNase_PINc/VapC"/>
</dbReference>
<feature type="domain" description="PIN" evidence="7">
    <location>
        <begin position="4"/>
        <end position="121"/>
    </location>
</feature>
<dbReference type="AlphaFoldDB" id="A0A9W6H693"/>
<evidence type="ECO:0000256" key="3">
    <source>
        <dbReference type="ARBA" id="ARBA00022723"/>
    </source>
</evidence>
<evidence type="ECO:0000256" key="2">
    <source>
        <dbReference type="ARBA" id="ARBA00022722"/>
    </source>
</evidence>
<dbReference type="EMBL" id="BSEJ01000017">
    <property type="protein sequence ID" value="GLJ62749.1"/>
    <property type="molecule type" value="Genomic_DNA"/>
</dbReference>
<protein>
    <recommendedName>
        <fullName evidence="6">Ribonuclease VapC</fullName>
        <shortName evidence="6">RNase VapC</shortName>
        <ecNumber evidence="6">3.1.-.-</ecNumber>
    </recommendedName>
    <alternativeName>
        <fullName evidence="6">Toxin VapC</fullName>
    </alternativeName>
</protein>
<dbReference type="InterPro" id="IPR022907">
    <property type="entry name" value="VapC_family"/>
</dbReference>
<comment type="cofactor">
    <cofactor evidence="6">
        <name>Mg(2+)</name>
        <dbReference type="ChEBI" id="CHEBI:18420"/>
    </cofactor>
</comment>
<comment type="function">
    <text evidence="6">Toxic component of a toxin-antitoxin (TA) system. An RNase.</text>
</comment>
<keyword evidence="6" id="KW-0800">Toxin</keyword>
<organism evidence="8 9">
    <name type="scientific">Microbacterium barkeri</name>
    <dbReference type="NCBI Taxonomy" id="33917"/>
    <lineage>
        <taxon>Bacteria</taxon>
        <taxon>Bacillati</taxon>
        <taxon>Actinomycetota</taxon>
        <taxon>Actinomycetes</taxon>
        <taxon>Micrococcales</taxon>
        <taxon>Microbacteriaceae</taxon>
        <taxon>Microbacterium</taxon>
    </lineage>
</organism>
<dbReference type="RefSeq" id="WP_271174435.1">
    <property type="nucleotide sequence ID" value="NZ_BSEJ01000017.1"/>
</dbReference>
<evidence type="ECO:0000256" key="1">
    <source>
        <dbReference type="ARBA" id="ARBA00022649"/>
    </source>
</evidence>
<keyword evidence="1 6" id="KW-1277">Toxin-antitoxin system</keyword>
<dbReference type="SUPFAM" id="SSF88723">
    <property type="entry name" value="PIN domain-like"/>
    <property type="match status" value="1"/>
</dbReference>
<dbReference type="EC" id="3.1.-.-" evidence="6"/>
<dbReference type="CDD" id="cd09873">
    <property type="entry name" value="PIN_Pae0151-like"/>
    <property type="match status" value="1"/>
</dbReference>
<keyword evidence="4 6" id="KW-0378">Hydrolase</keyword>
<evidence type="ECO:0000256" key="6">
    <source>
        <dbReference type="HAMAP-Rule" id="MF_00265"/>
    </source>
</evidence>
<name>A0A9W6H693_9MICO</name>
<evidence type="ECO:0000259" key="7">
    <source>
        <dbReference type="Pfam" id="PF01850"/>
    </source>
</evidence>
<sequence length="131" mass="13936">MTLVVDASAFADVIGRSPKALAVIDVLATDPHWAVPEHLRLEVVSALRGRLLGGHLSAEDFREAVSEVSRAELDVHATGPLLSRIVDLSPNANPYDAAYVALAEHLQVPLITTDAKLARIPGVGCEVRVIS</sequence>
<proteinExistence type="inferred from homology"/>
<evidence type="ECO:0000256" key="4">
    <source>
        <dbReference type="ARBA" id="ARBA00022801"/>
    </source>
</evidence>
<keyword evidence="2 6" id="KW-0540">Nuclease</keyword>
<keyword evidence="9" id="KW-1185">Reference proteome</keyword>
<dbReference type="PANTHER" id="PTHR35901">
    <property type="entry name" value="RIBONUCLEASE VAPC3"/>
    <property type="match status" value="1"/>
</dbReference>
<reference evidence="8" key="2">
    <citation type="submission" date="2023-01" db="EMBL/GenBank/DDBJ databases">
        <authorList>
            <person name="Sun Q."/>
            <person name="Evtushenko L."/>
        </authorList>
    </citation>
    <scope>NUCLEOTIDE SEQUENCE</scope>
    <source>
        <strain evidence="8">VKM Ac-1020</strain>
    </source>
</reference>
<feature type="binding site" evidence="6">
    <location>
        <position position="6"/>
    </location>
    <ligand>
        <name>Mg(2+)</name>
        <dbReference type="ChEBI" id="CHEBI:18420"/>
    </ligand>
</feature>
<dbReference type="Pfam" id="PF01850">
    <property type="entry name" value="PIN"/>
    <property type="match status" value="1"/>
</dbReference>
<dbReference type="InterPro" id="IPR029060">
    <property type="entry name" value="PIN-like_dom_sf"/>
</dbReference>
<dbReference type="InterPro" id="IPR002716">
    <property type="entry name" value="PIN_dom"/>
</dbReference>
<dbReference type="Gene3D" id="3.40.50.1010">
    <property type="entry name" value="5'-nuclease"/>
    <property type="match status" value="1"/>
</dbReference>
<dbReference type="PANTHER" id="PTHR35901:SF1">
    <property type="entry name" value="EXONUCLEASE VAPC9"/>
    <property type="match status" value="1"/>
</dbReference>
<accession>A0A9W6H693</accession>
<dbReference type="GO" id="GO:0000287">
    <property type="term" value="F:magnesium ion binding"/>
    <property type="evidence" value="ECO:0007669"/>
    <property type="project" value="UniProtKB-UniRule"/>
</dbReference>
<comment type="similarity">
    <text evidence="6">Belongs to the PINc/VapC protein family.</text>
</comment>
<keyword evidence="5 6" id="KW-0460">Magnesium</keyword>
<evidence type="ECO:0000313" key="9">
    <source>
        <dbReference type="Proteomes" id="UP001142462"/>
    </source>
</evidence>
<dbReference type="GO" id="GO:0004540">
    <property type="term" value="F:RNA nuclease activity"/>
    <property type="evidence" value="ECO:0007669"/>
    <property type="project" value="InterPro"/>
</dbReference>
<gene>
    <name evidence="8" type="primary">vapc12</name>
    <name evidence="6" type="synonym">vapC</name>
    <name evidence="8" type="ORF">GCM10017576_28800</name>
</gene>
<dbReference type="Proteomes" id="UP001142462">
    <property type="component" value="Unassembled WGS sequence"/>
</dbReference>
<reference evidence="8" key="1">
    <citation type="journal article" date="2014" name="Int. J. Syst. Evol. Microbiol.">
        <title>Complete genome sequence of Corynebacterium casei LMG S-19264T (=DSM 44701T), isolated from a smear-ripened cheese.</title>
        <authorList>
            <consortium name="US DOE Joint Genome Institute (JGI-PGF)"/>
            <person name="Walter F."/>
            <person name="Albersmeier A."/>
            <person name="Kalinowski J."/>
            <person name="Ruckert C."/>
        </authorList>
    </citation>
    <scope>NUCLEOTIDE SEQUENCE</scope>
    <source>
        <strain evidence="8">VKM Ac-1020</strain>
    </source>
</reference>
<feature type="binding site" evidence="6">
    <location>
        <position position="96"/>
    </location>
    <ligand>
        <name>Mg(2+)</name>
        <dbReference type="ChEBI" id="CHEBI:18420"/>
    </ligand>
</feature>
<comment type="caution">
    <text evidence="8">The sequence shown here is derived from an EMBL/GenBank/DDBJ whole genome shotgun (WGS) entry which is preliminary data.</text>
</comment>
<dbReference type="InterPro" id="IPR044153">
    <property type="entry name" value="PIN_Pae0151-like"/>
</dbReference>
<evidence type="ECO:0000256" key="5">
    <source>
        <dbReference type="ARBA" id="ARBA00022842"/>
    </source>
</evidence>
<keyword evidence="3 6" id="KW-0479">Metal-binding</keyword>
<dbReference type="GO" id="GO:0016787">
    <property type="term" value="F:hydrolase activity"/>
    <property type="evidence" value="ECO:0007669"/>
    <property type="project" value="UniProtKB-KW"/>
</dbReference>
<dbReference type="GO" id="GO:0090729">
    <property type="term" value="F:toxin activity"/>
    <property type="evidence" value="ECO:0007669"/>
    <property type="project" value="UniProtKB-KW"/>
</dbReference>